<evidence type="ECO:0000313" key="2">
    <source>
        <dbReference type="Proteomes" id="UP000566819"/>
    </source>
</evidence>
<keyword evidence="2" id="KW-1185">Reference proteome</keyword>
<dbReference type="AlphaFoldDB" id="A0A8H4VWL4"/>
<accession>A0A8H4VWL4</accession>
<comment type="caution">
    <text evidence="1">The sequence shown here is derived from an EMBL/GenBank/DDBJ whole genome shotgun (WGS) entry which is preliminary data.</text>
</comment>
<proteinExistence type="predicted"/>
<organism evidence="1 2">
    <name type="scientific">Cudoniella acicularis</name>
    <dbReference type="NCBI Taxonomy" id="354080"/>
    <lineage>
        <taxon>Eukaryota</taxon>
        <taxon>Fungi</taxon>
        <taxon>Dikarya</taxon>
        <taxon>Ascomycota</taxon>
        <taxon>Pezizomycotina</taxon>
        <taxon>Leotiomycetes</taxon>
        <taxon>Helotiales</taxon>
        <taxon>Tricladiaceae</taxon>
        <taxon>Cudoniella</taxon>
    </lineage>
</organism>
<reference evidence="1 2" key="1">
    <citation type="submission" date="2020-03" db="EMBL/GenBank/DDBJ databases">
        <title>Draft Genome Sequence of Cudoniella acicularis.</title>
        <authorList>
            <person name="Buettner E."/>
            <person name="Kellner H."/>
        </authorList>
    </citation>
    <scope>NUCLEOTIDE SEQUENCE [LARGE SCALE GENOMIC DNA]</scope>
    <source>
        <strain evidence="1 2">DSM 108380</strain>
    </source>
</reference>
<evidence type="ECO:0000313" key="1">
    <source>
        <dbReference type="EMBL" id="KAF4624912.1"/>
    </source>
</evidence>
<dbReference type="EMBL" id="JAAMPI010001519">
    <property type="protein sequence ID" value="KAF4624912.1"/>
    <property type="molecule type" value="Genomic_DNA"/>
</dbReference>
<name>A0A8H4VWL4_9HELO</name>
<sequence length="208" mass="24041">MPIRMRSYRLSLIQFVGPTDSNSSSISFVDVGIIERARNLRITASEGPMRHLFEQVIPFAPSIYLRSISLRYHDDIHPLLNLRLVHSHLHYKNIETGWTLPEKANTLRNKFFLESKADLSNIKDNSFTDNTFTTPLSSLYTISLRKIISDRYTPYYSDYLSYYSLLELRLLPEKVLGYAYASNKEVVTELVYVTCSTRDSARPKRGFG</sequence>
<gene>
    <name evidence="1" type="ORF">G7Y89_g13260</name>
</gene>
<protein>
    <submittedName>
        <fullName evidence="1">Uncharacterized protein</fullName>
    </submittedName>
</protein>
<dbReference type="Proteomes" id="UP000566819">
    <property type="component" value="Unassembled WGS sequence"/>
</dbReference>